<organism evidence="1">
    <name type="scientific">marine sediment metagenome</name>
    <dbReference type="NCBI Taxonomy" id="412755"/>
    <lineage>
        <taxon>unclassified sequences</taxon>
        <taxon>metagenomes</taxon>
        <taxon>ecological metagenomes</taxon>
    </lineage>
</organism>
<gene>
    <name evidence="1" type="ORF">LCGC14_2100220</name>
</gene>
<reference evidence="1" key="1">
    <citation type="journal article" date="2015" name="Nature">
        <title>Complex archaea that bridge the gap between prokaryotes and eukaryotes.</title>
        <authorList>
            <person name="Spang A."/>
            <person name="Saw J.H."/>
            <person name="Jorgensen S.L."/>
            <person name="Zaremba-Niedzwiedzka K."/>
            <person name="Martijn J."/>
            <person name="Lind A.E."/>
            <person name="van Eijk R."/>
            <person name="Schleper C."/>
            <person name="Guy L."/>
            <person name="Ettema T.J."/>
        </authorList>
    </citation>
    <scope>NUCLEOTIDE SEQUENCE</scope>
</reference>
<dbReference type="AlphaFoldDB" id="A0A0F9EAB6"/>
<evidence type="ECO:0000313" key="1">
    <source>
        <dbReference type="EMBL" id="KKL70909.1"/>
    </source>
</evidence>
<name>A0A0F9EAB6_9ZZZZ</name>
<sequence length="70" mass="8272">MMNTLQQIKDKLVERGMEEKRIFIQAGRRCGKDYLTLLALLKKFELKKSDDLIDKILIRRLSTFETGKEL</sequence>
<accession>A0A0F9EAB6</accession>
<protein>
    <submittedName>
        <fullName evidence="1">Uncharacterized protein</fullName>
    </submittedName>
</protein>
<comment type="caution">
    <text evidence="1">The sequence shown here is derived from an EMBL/GenBank/DDBJ whole genome shotgun (WGS) entry which is preliminary data.</text>
</comment>
<proteinExistence type="predicted"/>
<dbReference type="EMBL" id="LAZR01025753">
    <property type="protein sequence ID" value="KKL70909.1"/>
    <property type="molecule type" value="Genomic_DNA"/>
</dbReference>